<evidence type="ECO:0000313" key="3">
    <source>
        <dbReference type="Proteomes" id="UP000215914"/>
    </source>
</evidence>
<accession>A0A9K3HFH8</accession>
<name>A0A9K3HFH8_HELAN</name>
<proteinExistence type="predicted"/>
<comment type="caution">
    <text evidence="2">The sequence shown here is derived from an EMBL/GenBank/DDBJ whole genome shotgun (WGS) entry which is preliminary data.</text>
</comment>
<reference evidence="2" key="2">
    <citation type="submission" date="2020-06" db="EMBL/GenBank/DDBJ databases">
        <title>Helianthus annuus Genome sequencing and assembly Release 2.</title>
        <authorList>
            <person name="Gouzy J."/>
            <person name="Langlade N."/>
            <person name="Munos S."/>
        </authorList>
    </citation>
    <scope>NUCLEOTIDE SEQUENCE</scope>
    <source>
        <tissue evidence="2">Leaves</tissue>
    </source>
</reference>
<dbReference type="Proteomes" id="UP000215914">
    <property type="component" value="Unassembled WGS sequence"/>
</dbReference>
<dbReference type="Gramene" id="mRNA:HanXRQr2_Chr12g0534671">
    <property type="protein sequence ID" value="CDS:HanXRQr2_Chr12g0534671.1"/>
    <property type="gene ID" value="HanXRQr2_Chr12g0534671"/>
</dbReference>
<sequence>MVAGWPFNPKETRGLGVFVCVGDDFRGKRGVRGDRGVAGGNRSPDKRLQSPESEIERLGSDVKGCCVDGRKEFRVS</sequence>
<evidence type="ECO:0000313" key="2">
    <source>
        <dbReference type="EMBL" id="KAF5777358.1"/>
    </source>
</evidence>
<dbReference type="EMBL" id="MNCJ02000327">
    <property type="protein sequence ID" value="KAF5777358.1"/>
    <property type="molecule type" value="Genomic_DNA"/>
</dbReference>
<dbReference type="AlphaFoldDB" id="A0A9K3HFH8"/>
<protein>
    <submittedName>
        <fullName evidence="2">Uncharacterized protein</fullName>
    </submittedName>
</protein>
<gene>
    <name evidence="2" type="ORF">HanXRQr2_Chr12g0534671</name>
</gene>
<reference evidence="2" key="1">
    <citation type="journal article" date="2017" name="Nature">
        <title>The sunflower genome provides insights into oil metabolism, flowering and Asterid evolution.</title>
        <authorList>
            <person name="Badouin H."/>
            <person name="Gouzy J."/>
            <person name="Grassa C.J."/>
            <person name="Murat F."/>
            <person name="Staton S.E."/>
            <person name="Cottret L."/>
            <person name="Lelandais-Briere C."/>
            <person name="Owens G.L."/>
            <person name="Carrere S."/>
            <person name="Mayjonade B."/>
            <person name="Legrand L."/>
            <person name="Gill N."/>
            <person name="Kane N.C."/>
            <person name="Bowers J.E."/>
            <person name="Hubner S."/>
            <person name="Bellec A."/>
            <person name="Berard A."/>
            <person name="Berges H."/>
            <person name="Blanchet N."/>
            <person name="Boniface M.C."/>
            <person name="Brunel D."/>
            <person name="Catrice O."/>
            <person name="Chaidir N."/>
            <person name="Claudel C."/>
            <person name="Donnadieu C."/>
            <person name="Faraut T."/>
            <person name="Fievet G."/>
            <person name="Helmstetter N."/>
            <person name="King M."/>
            <person name="Knapp S.J."/>
            <person name="Lai Z."/>
            <person name="Le Paslier M.C."/>
            <person name="Lippi Y."/>
            <person name="Lorenzon L."/>
            <person name="Mandel J.R."/>
            <person name="Marage G."/>
            <person name="Marchand G."/>
            <person name="Marquand E."/>
            <person name="Bret-Mestries E."/>
            <person name="Morien E."/>
            <person name="Nambeesan S."/>
            <person name="Nguyen T."/>
            <person name="Pegot-Espagnet P."/>
            <person name="Pouilly N."/>
            <person name="Raftis F."/>
            <person name="Sallet E."/>
            <person name="Schiex T."/>
            <person name="Thomas J."/>
            <person name="Vandecasteele C."/>
            <person name="Vares D."/>
            <person name="Vear F."/>
            <person name="Vautrin S."/>
            <person name="Crespi M."/>
            <person name="Mangin B."/>
            <person name="Burke J.M."/>
            <person name="Salse J."/>
            <person name="Munos S."/>
            <person name="Vincourt P."/>
            <person name="Rieseberg L.H."/>
            <person name="Langlade N.B."/>
        </authorList>
    </citation>
    <scope>NUCLEOTIDE SEQUENCE</scope>
    <source>
        <tissue evidence="2">Leaves</tissue>
    </source>
</reference>
<feature type="compositionally biased region" description="Basic and acidic residues" evidence="1">
    <location>
        <begin position="43"/>
        <end position="57"/>
    </location>
</feature>
<organism evidence="2 3">
    <name type="scientific">Helianthus annuus</name>
    <name type="common">Common sunflower</name>
    <dbReference type="NCBI Taxonomy" id="4232"/>
    <lineage>
        <taxon>Eukaryota</taxon>
        <taxon>Viridiplantae</taxon>
        <taxon>Streptophyta</taxon>
        <taxon>Embryophyta</taxon>
        <taxon>Tracheophyta</taxon>
        <taxon>Spermatophyta</taxon>
        <taxon>Magnoliopsida</taxon>
        <taxon>eudicotyledons</taxon>
        <taxon>Gunneridae</taxon>
        <taxon>Pentapetalae</taxon>
        <taxon>asterids</taxon>
        <taxon>campanulids</taxon>
        <taxon>Asterales</taxon>
        <taxon>Asteraceae</taxon>
        <taxon>Asteroideae</taxon>
        <taxon>Heliantheae alliance</taxon>
        <taxon>Heliantheae</taxon>
        <taxon>Helianthus</taxon>
    </lineage>
</organism>
<feature type="region of interest" description="Disordered" evidence="1">
    <location>
        <begin position="28"/>
        <end position="57"/>
    </location>
</feature>
<keyword evidence="3" id="KW-1185">Reference proteome</keyword>
<evidence type="ECO:0000256" key="1">
    <source>
        <dbReference type="SAM" id="MobiDB-lite"/>
    </source>
</evidence>